<dbReference type="EMBL" id="DS989847">
    <property type="protein sequence ID" value="EDX75914.1"/>
    <property type="molecule type" value="Genomic_DNA"/>
</dbReference>
<keyword evidence="2" id="KW-1185">Reference proteome</keyword>
<evidence type="ECO:0008006" key="3">
    <source>
        <dbReference type="Google" id="ProtNLM"/>
    </source>
</evidence>
<name>B4VPF9_9CYAN</name>
<organism evidence="1 2">
    <name type="scientific">Coleofasciculus chthonoplastes PCC 7420</name>
    <dbReference type="NCBI Taxonomy" id="118168"/>
    <lineage>
        <taxon>Bacteria</taxon>
        <taxon>Bacillati</taxon>
        <taxon>Cyanobacteriota</taxon>
        <taxon>Cyanophyceae</taxon>
        <taxon>Coleofasciculales</taxon>
        <taxon>Coleofasciculaceae</taxon>
        <taxon>Coleofasciculus</taxon>
    </lineage>
</organism>
<dbReference type="eggNOG" id="COG5464">
    <property type="taxonomic scope" value="Bacteria"/>
</dbReference>
<sequence length="374" mass="43104">MKTDTIFYSLFKEFPSIFFELINQSTAQAATYQFTSREVKQLSFRLDGLFLPKNPTSNQPFYVVEVQFQPDENLYYRLFTELFIFLNQYKPPHPWRVVVIYPSRRIEREQPLQFRELLSRVQRIYLDELEETASDSLGVNIVKLVIENQQTAPTVARQLIDQAQVQIADPTTKRDLIDLIETIIVYKLPQKSRQEIEAMLGLSELKQTKVYQEAKQEGFYEGEQRGEQRGKKIGELKAKLTAIPRMIQFGLSLEQIAQLQDLPLEFVQQAAELFAQQNVAAFVELLNHQRQLFSPQDLAELAVLIQPLPDKLEDLSDAIAQWCQQEAHTAQREAWRQICSGLLSATVEKLVTNPDTLQTPSAILNKAMVQNAIK</sequence>
<dbReference type="STRING" id="118168.MC7420_5348"/>
<dbReference type="NCBIfam" id="TIGR01784">
    <property type="entry name" value="T_den_put_tspse"/>
    <property type="match status" value="1"/>
</dbReference>
<evidence type="ECO:0000313" key="1">
    <source>
        <dbReference type="EMBL" id="EDX75914.1"/>
    </source>
</evidence>
<dbReference type="PANTHER" id="PTHR35586:SF2">
    <property type="entry name" value="SLL1542 PROTEIN"/>
    <property type="match status" value="1"/>
</dbReference>
<gene>
    <name evidence="1" type="ORF">MC7420_5348</name>
</gene>
<reference evidence="1 2" key="1">
    <citation type="submission" date="2008-07" db="EMBL/GenBank/DDBJ databases">
        <authorList>
            <person name="Tandeau de Marsac N."/>
            <person name="Ferriera S."/>
            <person name="Johnson J."/>
            <person name="Kravitz S."/>
            <person name="Beeson K."/>
            <person name="Sutton G."/>
            <person name="Rogers Y.-H."/>
            <person name="Friedman R."/>
            <person name="Frazier M."/>
            <person name="Venter J.C."/>
        </authorList>
    </citation>
    <scope>NUCLEOTIDE SEQUENCE [LARGE SCALE GENOMIC DNA]</scope>
    <source>
        <strain evidence="1 2">PCC 7420</strain>
    </source>
</reference>
<dbReference type="RefSeq" id="WP_006100394.1">
    <property type="nucleotide sequence ID" value="NZ_DS989847.1"/>
</dbReference>
<dbReference type="OrthoDB" id="468313at2"/>
<dbReference type="InterPro" id="IPR010106">
    <property type="entry name" value="RpnA"/>
</dbReference>
<accession>B4VPF9</accession>
<dbReference type="InterPro" id="IPR022573">
    <property type="entry name" value="DUF2887"/>
</dbReference>
<dbReference type="HOGENOM" id="CLU_069065_0_0_3"/>
<proteinExistence type="predicted"/>
<dbReference type="Pfam" id="PF11103">
    <property type="entry name" value="DUF2887"/>
    <property type="match status" value="1"/>
</dbReference>
<dbReference type="Proteomes" id="UP000003835">
    <property type="component" value="Unassembled WGS sequence"/>
</dbReference>
<protein>
    <recommendedName>
        <fullName evidence="3">Flagellar assembly protein H</fullName>
    </recommendedName>
</protein>
<evidence type="ECO:0000313" key="2">
    <source>
        <dbReference type="Proteomes" id="UP000003835"/>
    </source>
</evidence>
<dbReference type="PANTHER" id="PTHR35586">
    <property type="entry name" value="SLL1691 PROTEIN"/>
    <property type="match status" value="1"/>
</dbReference>
<dbReference type="AlphaFoldDB" id="B4VPF9"/>